<reference evidence="1 2" key="1">
    <citation type="journal article" date="2022" name="Nat. Genet.">
        <title>Improved pea reference genome and pan-genome highlight genomic features and evolutionary characteristics.</title>
        <authorList>
            <person name="Yang T."/>
            <person name="Liu R."/>
            <person name="Luo Y."/>
            <person name="Hu S."/>
            <person name="Wang D."/>
            <person name="Wang C."/>
            <person name="Pandey M.K."/>
            <person name="Ge S."/>
            <person name="Xu Q."/>
            <person name="Li N."/>
            <person name="Li G."/>
            <person name="Huang Y."/>
            <person name="Saxena R.K."/>
            <person name="Ji Y."/>
            <person name="Li M."/>
            <person name="Yan X."/>
            <person name="He Y."/>
            <person name="Liu Y."/>
            <person name="Wang X."/>
            <person name="Xiang C."/>
            <person name="Varshney R.K."/>
            <person name="Ding H."/>
            <person name="Gao S."/>
            <person name="Zong X."/>
        </authorList>
    </citation>
    <scope>NUCLEOTIDE SEQUENCE [LARGE SCALE GENOMIC DNA]</scope>
    <source>
        <strain evidence="1 2">cv. Zhongwan 6</strain>
    </source>
</reference>
<gene>
    <name evidence="1" type="ORF">KIW84_012908</name>
</gene>
<keyword evidence="2" id="KW-1185">Reference proteome</keyword>
<accession>A0A9D5BIZ2</accession>
<dbReference type="AlphaFoldDB" id="A0A9D5BIZ2"/>
<evidence type="ECO:0000313" key="1">
    <source>
        <dbReference type="EMBL" id="KAI5444455.1"/>
    </source>
</evidence>
<organism evidence="1 2">
    <name type="scientific">Pisum sativum</name>
    <name type="common">Garden pea</name>
    <name type="synonym">Lathyrus oleraceus</name>
    <dbReference type="NCBI Taxonomy" id="3888"/>
    <lineage>
        <taxon>Eukaryota</taxon>
        <taxon>Viridiplantae</taxon>
        <taxon>Streptophyta</taxon>
        <taxon>Embryophyta</taxon>
        <taxon>Tracheophyta</taxon>
        <taxon>Spermatophyta</taxon>
        <taxon>Magnoliopsida</taxon>
        <taxon>eudicotyledons</taxon>
        <taxon>Gunneridae</taxon>
        <taxon>Pentapetalae</taxon>
        <taxon>rosids</taxon>
        <taxon>fabids</taxon>
        <taxon>Fabales</taxon>
        <taxon>Fabaceae</taxon>
        <taxon>Papilionoideae</taxon>
        <taxon>50 kb inversion clade</taxon>
        <taxon>NPAAA clade</taxon>
        <taxon>Hologalegina</taxon>
        <taxon>IRL clade</taxon>
        <taxon>Fabeae</taxon>
        <taxon>Lathyrus</taxon>
    </lineage>
</organism>
<comment type="caution">
    <text evidence="1">The sequence shown here is derived from an EMBL/GenBank/DDBJ whole genome shotgun (WGS) entry which is preliminary data.</text>
</comment>
<dbReference type="Gramene" id="Psat01G0290800-T1">
    <property type="protein sequence ID" value="KAI5444455.1"/>
    <property type="gene ID" value="KIW84_012908"/>
</dbReference>
<dbReference type="Proteomes" id="UP001058974">
    <property type="component" value="Chromosome 1"/>
</dbReference>
<name>A0A9D5BIZ2_PEA</name>
<dbReference type="EMBL" id="JAMSHJ010000001">
    <property type="protein sequence ID" value="KAI5444455.1"/>
    <property type="molecule type" value="Genomic_DNA"/>
</dbReference>
<sequence>METLVAAQNQPLPEPIQRTLVAAQNQPLPEPVDTMKSPSFMPLQDIQGLLDTRTITVVHPKNLENNVNVIIPQFNIPKLLEITFDSHNSANSPLVIYLPGPTPYQSDKSVPYKYQATMIRDGMEVPLPFMLFVSTLPM</sequence>
<protein>
    <submittedName>
        <fullName evidence="1">Uncharacterized protein</fullName>
    </submittedName>
</protein>
<evidence type="ECO:0000313" key="2">
    <source>
        <dbReference type="Proteomes" id="UP001058974"/>
    </source>
</evidence>
<proteinExistence type="predicted"/>